<feature type="compositionally biased region" description="Polar residues" evidence="1">
    <location>
        <begin position="89"/>
        <end position="107"/>
    </location>
</feature>
<keyword evidence="3" id="KW-1185">Reference proteome</keyword>
<feature type="region of interest" description="Disordered" evidence="1">
    <location>
        <begin position="61"/>
        <end position="121"/>
    </location>
</feature>
<name>A0A8J4CCV0_9CHLO</name>
<accession>A0A8J4CCV0</accession>
<gene>
    <name evidence="2" type="ORF">Vretifemale_7954</name>
</gene>
<feature type="compositionally biased region" description="Polar residues" evidence="1">
    <location>
        <begin position="64"/>
        <end position="76"/>
    </location>
</feature>
<feature type="non-terminal residue" evidence="2">
    <location>
        <position position="121"/>
    </location>
</feature>
<dbReference type="EMBL" id="BNCP01000013">
    <property type="protein sequence ID" value="GIL78536.1"/>
    <property type="molecule type" value="Genomic_DNA"/>
</dbReference>
<reference evidence="2" key="1">
    <citation type="journal article" date="2021" name="Proc. Natl. Acad. Sci. U.S.A.">
        <title>Three genomes in the algal genus Volvox reveal the fate of a haploid sex-determining region after a transition to homothallism.</title>
        <authorList>
            <person name="Yamamoto K."/>
            <person name="Hamaji T."/>
            <person name="Kawai-Toyooka H."/>
            <person name="Matsuzaki R."/>
            <person name="Takahashi F."/>
            <person name="Nishimura Y."/>
            <person name="Kawachi M."/>
            <person name="Noguchi H."/>
            <person name="Minakuchi Y."/>
            <person name="Umen J.G."/>
            <person name="Toyoda A."/>
            <person name="Nozaki H."/>
        </authorList>
    </citation>
    <scope>NUCLEOTIDE SEQUENCE</scope>
    <source>
        <strain evidence="2">NIES-3786</strain>
    </source>
</reference>
<dbReference type="AlphaFoldDB" id="A0A8J4CCV0"/>
<comment type="caution">
    <text evidence="2">The sequence shown here is derived from an EMBL/GenBank/DDBJ whole genome shotgun (WGS) entry which is preliminary data.</text>
</comment>
<dbReference type="Proteomes" id="UP000747110">
    <property type="component" value="Unassembled WGS sequence"/>
</dbReference>
<proteinExistence type="predicted"/>
<evidence type="ECO:0000313" key="2">
    <source>
        <dbReference type="EMBL" id="GIL78536.1"/>
    </source>
</evidence>
<protein>
    <submittedName>
        <fullName evidence="2">Uncharacterized protein</fullName>
    </submittedName>
</protein>
<evidence type="ECO:0000313" key="3">
    <source>
        <dbReference type="Proteomes" id="UP000747110"/>
    </source>
</evidence>
<sequence>MLITVVSRKLGAIFFTSRATVPYARLLTVRGEALEGLASAAMSGRLGVAVEESTAAVASCRPPSCSSTFETTSVESPTALPTAGVPTVTGDSHSSGIGRPLQSSASPSVLRDGVTCPSLSA</sequence>
<evidence type="ECO:0000256" key="1">
    <source>
        <dbReference type="SAM" id="MobiDB-lite"/>
    </source>
</evidence>
<organism evidence="2 3">
    <name type="scientific">Volvox reticuliferus</name>
    <dbReference type="NCBI Taxonomy" id="1737510"/>
    <lineage>
        <taxon>Eukaryota</taxon>
        <taxon>Viridiplantae</taxon>
        <taxon>Chlorophyta</taxon>
        <taxon>core chlorophytes</taxon>
        <taxon>Chlorophyceae</taxon>
        <taxon>CS clade</taxon>
        <taxon>Chlamydomonadales</taxon>
        <taxon>Volvocaceae</taxon>
        <taxon>Volvox</taxon>
    </lineage>
</organism>